<dbReference type="EMBL" id="JATN01000322">
    <property type="protein sequence ID" value="EUC56402.1"/>
    <property type="molecule type" value="Genomic_DNA"/>
</dbReference>
<feature type="compositionally biased region" description="Polar residues" evidence="1">
    <location>
        <begin position="320"/>
        <end position="341"/>
    </location>
</feature>
<keyword evidence="3" id="KW-0540">Nuclease</keyword>
<sequence length="412" mass="45198">MANNMANNLPSDTPSPPNSGDNYTPGDAEISQGSGSSPPPKRARSDVSVASTRLTFGSRVPSESVLAAGERLCIITLSQVTPTDCCHVVRRSITCDGAKIDMLEYAWGVTGELNLDTPRNLFFLSADFHRSFDRYDWVLVPTDDDLSTATIQASTRLNYLKALPADEYQYTFVHLKGHPARIHRDKLVTNASSQAATDLYETYFPPYNTFPTLVSKIHPYFVIYEAATALKSLTPAEMKAFRGTIPNAHERTSVVSRLLICDTIANAWMQVFQSRPIPPAPTHLSAPSESRATTRSMSSRDSARRSSQPLGSKRKRSDQGRSQHPTQHSAAQEASPSTLASPDSPHTPEHQHDAIWRFVHENPDPVIHRSDIAEWAKDVSAYSVGEIHESQGSDAVKPLLVAHGEEGGNVAR</sequence>
<feature type="compositionally biased region" description="Polar residues" evidence="1">
    <location>
        <begin position="1"/>
        <end position="22"/>
    </location>
</feature>
<dbReference type="Pfam" id="PF13391">
    <property type="entry name" value="HNH_2"/>
    <property type="match status" value="1"/>
</dbReference>
<reference evidence="4" key="1">
    <citation type="journal article" date="2014" name="Genome Announc.">
        <title>Draft genome sequence of the plant-pathogenic soil fungus Rhizoctonia solani anastomosis group 3 strain Rhs1AP.</title>
        <authorList>
            <person name="Cubeta M.A."/>
            <person name="Thomas E."/>
            <person name="Dean R.A."/>
            <person name="Jabaji S."/>
            <person name="Neate S.M."/>
            <person name="Tavantzis S."/>
            <person name="Toda T."/>
            <person name="Vilgalys R."/>
            <person name="Bharathan N."/>
            <person name="Fedorova-Abrams N."/>
            <person name="Pakala S.B."/>
            <person name="Pakala S.M."/>
            <person name="Zafar N."/>
            <person name="Joardar V."/>
            <person name="Losada L."/>
            <person name="Nierman W.C."/>
        </authorList>
    </citation>
    <scope>NUCLEOTIDE SEQUENCE [LARGE SCALE GENOMIC DNA]</scope>
    <source>
        <strain evidence="4">AG-3</strain>
    </source>
</reference>
<feature type="region of interest" description="Disordered" evidence="1">
    <location>
        <begin position="1"/>
        <end position="48"/>
    </location>
</feature>
<evidence type="ECO:0000313" key="3">
    <source>
        <dbReference type="EMBL" id="EUC56402.1"/>
    </source>
</evidence>
<feature type="domain" description="HNH nuclease" evidence="2">
    <location>
        <begin position="73"/>
        <end position="139"/>
    </location>
</feature>
<dbReference type="AlphaFoldDB" id="X8J3A4"/>
<keyword evidence="3" id="KW-0255">Endonuclease</keyword>
<organism evidence="3 4">
    <name type="scientific">Rhizoctonia solani AG-3 Rhs1AP</name>
    <dbReference type="NCBI Taxonomy" id="1086054"/>
    <lineage>
        <taxon>Eukaryota</taxon>
        <taxon>Fungi</taxon>
        <taxon>Dikarya</taxon>
        <taxon>Basidiomycota</taxon>
        <taxon>Agaricomycotina</taxon>
        <taxon>Agaricomycetes</taxon>
        <taxon>Cantharellales</taxon>
        <taxon>Ceratobasidiaceae</taxon>
        <taxon>Rhizoctonia</taxon>
    </lineage>
</organism>
<evidence type="ECO:0000259" key="2">
    <source>
        <dbReference type="Pfam" id="PF13391"/>
    </source>
</evidence>
<evidence type="ECO:0000313" key="4">
    <source>
        <dbReference type="Proteomes" id="UP000030108"/>
    </source>
</evidence>
<dbReference type="InterPro" id="IPR003615">
    <property type="entry name" value="HNH_nuc"/>
</dbReference>
<protein>
    <submittedName>
        <fullName evidence="3">HNH endonuclease</fullName>
    </submittedName>
</protein>
<proteinExistence type="predicted"/>
<dbReference type="Proteomes" id="UP000030108">
    <property type="component" value="Unassembled WGS sequence"/>
</dbReference>
<gene>
    <name evidence="3" type="ORF">RSOL_175640</name>
</gene>
<feature type="region of interest" description="Disordered" evidence="1">
    <location>
        <begin position="278"/>
        <end position="350"/>
    </location>
</feature>
<dbReference type="GO" id="GO:0004519">
    <property type="term" value="F:endonuclease activity"/>
    <property type="evidence" value="ECO:0007669"/>
    <property type="project" value="UniProtKB-KW"/>
</dbReference>
<name>X8J3A4_9AGAM</name>
<feature type="compositionally biased region" description="Low complexity" evidence="1">
    <location>
        <begin position="288"/>
        <end position="300"/>
    </location>
</feature>
<evidence type="ECO:0000256" key="1">
    <source>
        <dbReference type="SAM" id="MobiDB-lite"/>
    </source>
</evidence>
<accession>X8J3A4</accession>
<dbReference type="OrthoDB" id="3133596at2759"/>
<comment type="caution">
    <text evidence="3">The sequence shown here is derived from an EMBL/GenBank/DDBJ whole genome shotgun (WGS) entry which is preliminary data.</text>
</comment>
<keyword evidence="3" id="KW-0378">Hydrolase</keyword>